<comment type="caution">
    <text evidence="1">The sequence shown here is derived from an EMBL/GenBank/DDBJ whole genome shotgun (WGS) entry which is preliminary data.</text>
</comment>
<gene>
    <name evidence="1" type="ORF">Cadr_000022671</name>
</gene>
<dbReference type="Proteomes" id="UP000299084">
    <property type="component" value="Unassembled WGS sequence"/>
</dbReference>
<dbReference type="EMBL" id="JWIN03000025">
    <property type="protein sequence ID" value="KAB1257958.1"/>
    <property type="molecule type" value="Genomic_DNA"/>
</dbReference>
<accession>A0A5N4CGB7</accession>
<evidence type="ECO:0000313" key="1">
    <source>
        <dbReference type="EMBL" id="KAB1257958.1"/>
    </source>
</evidence>
<name>A0A5N4CGB7_CAMDR</name>
<protein>
    <submittedName>
        <fullName evidence="1">Uncharacterized protein</fullName>
    </submittedName>
</protein>
<keyword evidence="2" id="KW-1185">Reference proteome</keyword>
<evidence type="ECO:0000313" key="2">
    <source>
        <dbReference type="Proteomes" id="UP000299084"/>
    </source>
</evidence>
<organism evidence="1 2">
    <name type="scientific">Camelus dromedarius</name>
    <name type="common">Dromedary</name>
    <name type="synonym">Arabian camel</name>
    <dbReference type="NCBI Taxonomy" id="9838"/>
    <lineage>
        <taxon>Eukaryota</taxon>
        <taxon>Metazoa</taxon>
        <taxon>Chordata</taxon>
        <taxon>Craniata</taxon>
        <taxon>Vertebrata</taxon>
        <taxon>Euteleostomi</taxon>
        <taxon>Mammalia</taxon>
        <taxon>Eutheria</taxon>
        <taxon>Laurasiatheria</taxon>
        <taxon>Artiodactyla</taxon>
        <taxon>Tylopoda</taxon>
        <taxon>Camelidae</taxon>
        <taxon>Camelus</taxon>
    </lineage>
</organism>
<dbReference type="AlphaFoldDB" id="A0A5N4CGB7"/>
<sequence>MTVVVEVVKETAFGICTKHGGAIKVLGAVRESKDESDMELGFEEEYKEISSAPLLHVPPGAVTQTEPLSLENLLLLIDAYQVGIRGEYDLTIGIHHDEDSLYVCNTHFSCSIL</sequence>
<proteinExistence type="predicted"/>
<reference evidence="1 2" key="1">
    <citation type="journal article" date="2019" name="Mol. Ecol. Resour.">
        <title>Improving Illumina assemblies with Hi-C and long reads: an example with the North African dromedary.</title>
        <authorList>
            <person name="Elbers J.P."/>
            <person name="Rogers M.F."/>
            <person name="Perelman P.L."/>
            <person name="Proskuryakova A.A."/>
            <person name="Serdyukova N.A."/>
            <person name="Johnson W.E."/>
            <person name="Horin P."/>
            <person name="Corander J."/>
            <person name="Murphy D."/>
            <person name="Burger P.A."/>
        </authorList>
    </citation>
    <scope>NUCLEOTIDE SEQUENCE [LARGE SCALE GENOMIC DNA]</scope>
    <source>
        <strain evidence="1">Drom800</strain>
        <tissue evidence="1">Blood</tissue>
    </source>
</reference>